<gene>
    <name evidence="2" type="ORF">GCM10008964_11930</name>
</gene>
<accession>A0ABP3D4R4</accession>
<dbReference type="Proteomes" id="UP001501476">
    <property type="component" value="Unassembled WGS sequence"/>
</dbReference>
<reference evidence="3" key="1">
    <citation type="journal article" date="2019" name="Int. J. Syst. Evol. Microbiol.">
        <title>The Global Catalogue of Microorganisms (GCM) 10K type strain sequencing project: providing services to taxonomists for standard genome sequencing and annotation.</title>
        <authorList>
            <consortium name="The Broad Institute Genomics Platform"/>
            <consortium name="The Broad Institute Genome Sequencing Center for Infectious Disease"/>
            <person name="Wu L."/>
            <person name="Ma J."/>
        </authorList>
    </citation>
    <scope>NUCLEOTIDE SEQUENCE [LARGE SCALE GENOMIC DNA]</scope>
    <source>
        <strain evidence="3">JCM 6886</strain>
    </source>
</reference>
<proteinExistence type="predicted"/>
<dbReference type="EMBL" id="BAAADG010000004">
    <property type="protein sequence ID" value="GAA0222073.1"/>
    <property type="molecule type" value="Genomic_DNA"/>
</dbReference>
<evidence type="ECO:0000256" key="1">
    <source>
        <dbReference type="SAM" id="Phobius"/>
    </source>
</evidence>
<dbReference type="RefSeq" id="WP_286304486.1">
    <property type="nucleotide sequence ID" value="NZ_AP027741.1"/>
</dbReference>
<keyword evidence="1" id="KW-1133">Transmembrane helix</keyword>
<sequence>MKLLVNLIQILVIGVIIYPIFYIWETEHIDNFCREIKPGMTDVRLMEVADEYHLKLSGLEEGYVEKGHWLAEVRAKSTFSDYRCAISGIANKVANARIIDEE</sequence>
<comment type="caution">
    <text evidence="2">The sequence shown here is derived from an EMBL/GenBank/DDBJ whole genome shotgun (WGS) entry which is preliminary data.</text>
</comment>
<protein>
    <submittedName>
        <fullName evidence="2">Uncharacterized protein</fullName>
    </submittedName>
</protein>
<keyword evidence="1" id="KW-0812">Transmembrane</keyword>
<evidence type="ECO:0000313" key="3">
    <source>
        <dbReference type="Proteomes" id="UP001501476"/>
    </source>
</evidence>
<organism evidence="2 3">
    <name type="scientific">Methylophaga marina</name>
    <dbReference type="NCBI Taxonomy" id="45495"/>
    <lineage>
        <taxon>Bacteria</taxon>
        <taxon>Pseudomonadati</taxon>
        <taxon>Pseudomonadota</taxon>
        <taxon>Gammaproteobacteria</taxon>
        <taxon>Thiotrichales</taxon>
        <taxon>Piscirickettsiaceae</taxon>
        <taxon>Methylophaga</taxon>
    </lineage>
</organism>
<keyword evidence="3" id="KW-1185">Reference proteome</keyword>
<name>A0ABP3D4R4_9GAMM</name>
<evidence type="ECO:0000313" key="2">
    <source>
        <dbReference type="EMBL" id="GAA0222073.1"/>
    </source>
</evidence>
<feature type="transmembrane region" description="Helical" evidence="1">
    <location>
        <begin position="6"/>
        <end position="24"/>
    </location>
</feature>
<keyword evidence="1" id="KW-0472">Membrane</keyword>